<gene>
    <name evidence="4" type="ORF">PTSG_04075</name>
</gene>
<keyword evidence="2" id="KW-0732">Signal</keyword>
<dbReference type="GeneID" id="16075549"/>
<evidence type="ECO:0000259" key="3">
    <source>
        <dbReference type="PROSITE" id="PS50853"/>
    </source>
</evidence>
<dbReference type="RefSeq" id="XP_004994971.1">
    <property type="nucleotide sequence ID" value="XM_004994914.1"/>
</dbReference>
<feature type="transmembrane region" description="Helical" evidence="1">
    <location>
        <begin position="377"/>
        <end position="399"/>
    </location>
</feature>
<keyword evidence="5" id="KW-1185">Reference proteome</keyword>
<dbReference type="PROSITE" id="PS50853">
    <property type="entry name" value="FN3"/>
    <property type="match status" value="1"/>
</dbReference>
<dbReference type="Gene3D" id="2.60.40.10">
    <property type="entry name" value="Immunoglobulins"/>
    <property type="match status" value="1"/>
</dbReference>
<sequence length="413" mass="43424">MAPSGRMVMMAGMAALVVVLACLPQHGLASIGACTRVQNGADIQGGKTCHLSPLAQQAGANKFACACNASSAGQNQLNNTLYLAPGDVGQPVITWVNAQLTDADIVLTTQDAGKDPVTAQTGGNFAYISNPLGPEYIWYSAQTHFTNKSTSLMQVEAGYTRCTTLILDTTVSLPWNNDTSSDVLLKFHVEPPFPLGIITTMTSSVTLTDNTRTWHFRDVPAYDRSFGGYVQPTCTHVTATILNSLVLNGGRGTPCMNSTTTTFFLATAPASVTTINVTSIEASRVSAWWTVPRTGGCNITHYNVSVYEAATPHLRLLATNTTTITNATLALPGAIEFAVNQNYFITVSACTQVGCGVDGQVSFHYEPSNGNKNPSPITGAIIGGVLGGAALIGLILLAVKHARGTRSGYSPIS</sequence>
<dbReference type="EMBL" id="GL832963">
    <property type="protein sequence ID" value="EGD83467.1"/>
    <property type="molecule type" value="Genomic_DNA"/>
</dbReference>
<evidence type="ECO:0000256" key="1">
    <source>
        <dbReference type="SAM" id="Phobius"/>
    </source>
</evidence>
<dbReference type="InParanoid" id="F2U6I5"/>
<feature type="domain" description="Fibronectin type-III" evidence="3">
    <location>
        <begin position="268"/>
        <end position="369"/>
    </location>
</feature>
<keyword evidence="1" id="KW-1133">Transmembrane helix</keyword>
<proteinExistence type="predicted"/>
<dbReference type="InterPro" id="IPR036116">
    <property type="entry name" value="FN3_sf"/>
</dbReference>
<dbReference type="AlphaFoldDB" id="F2U6I5"/>
<dbReference type="Proteomes" id="UP000007799">
    <property type="component" value="Unassembled WGS sequence"/>
</dbReference>
<feature type="signal peptide" evidence="2">
    <location>
        <begin position="1"/>
        <end position="29"/>
    </location>
</feature>
<dbReference type="KEGG" id="sre:PTSG_04075"/>
<evidence type="ECO:0000256" key="2">
    <source>
        <dbReference type="SAM" id="SignalP"/>
    </source>
</evidence>
<evidence type="ECO:0000313" key="4">
    <source>
        <dbReference type="EMBL" id="EGD83467.1"/>
    </source>
</evidence>
<keyword evidence="1" id="KW-0472">Membrane</keyword>
<protein>
    <recommendedName>
        <fullName evidence="3">Fibronectin type-III domain-containing protein</fullName>
    </recommendedName>
</protein>
<dbReference type="InterPro" id="IPR013783">
    <property type="entry name" value="Ig-like_fold"/>
</dbReference>
<dbReference type="PROSITE" id="PS51257">
    <property type="entry name" value="PROKAR_LIPOPROTEIN"/>
    <property type="match status" value="1"/>
</dbReference>
<dbReference type="SUPFAM" id="SSF49265">
    <property type="entry name" value="Fibronectin type III"/>
    <property type="match status" value="1"/>
</dbReference>
<dbReference type="InterPro" id="IPR003961">
    <property type="entry name" value="FN3_dom"/>
</dbReference>
<accession>F2U6I5</accession>
<evidence type="ECO:0000313" key="5">
    <source>
        <dbReference type="Proteomes" id="UP000007799"/>
    </source>
</evidence>
<keyword evidence="1" id="KW-0812">Transmembrane</keyword>
<feature type="chain" id="PRO_5003287338" description="Fibronectin type-III domain-containing protein" evidence="2">
    <location>
        <begin position="30"/>
        <end position="413"/>
    </location>
</feature>
<dbReference type="CDD" id="cd00063">
    <property type="entry name" value="FN3"/>
    <property type="match status" value="1"/>
</dbReference>
<name>F2U6I5_SALR5</name>
<reference evidence="4" key="1">
    <citation type="submission" date="2009-08" db="EMBL/GenBank/DDBJ databases">
        <title>Annotation of Salpingoeca rosetta.</title>
        <authorList>
            <consortium name="The Broad Institute Genome Sequencing Platform"/>
            <person name="Russ C."/>
            <person name="Cuomo C."/>
            <person name="Burger G."/>
            <person name="Gray M.W."/>
            <person name="Holland P.W.H."/>
            <person name="King N."/>
            <person name="Lang F.B.F."/>
            <person name="Roger A.J."/>
            <person name="Ruiz-Trillo I."/>
            <person name="Young S.K."/>
            <person name="Zeng Q."/>
            <person name="Gargeya S."/>
            <person name="Alvarado L."/>
            <person name="Berlin A."/>
            <person name="Chapman S.B."/>
            <person name="Chen Z."/>
            <person name="Freedman E."/>
            <person name="Gellesch M."/>
            <person name="Goldberg J."/>
            <person name="Griggs A."/>
            <person name="Gujja S."/>
            <person name="Heilman E."/>
            <person name="Heiman D."/>
            <person name="Howarth C."/>
            <person name="Mehta T."/>
            <person name="Neiman D."/>
            <person name="Pearson M."/>
            <person name="Roberts A."/>
            <person name="Saif S."/>
            <person name="Shea T."/>
            <person name="Shenoy N."/>
            <person name="Sisk P."/>
            <person name="Stolte C."/>
            <person name="Sykes S."/>
            <person name="White J."/>
            <person name="Yandava C."/>
            <person name="Haas B."/>
            <person name="Nusbaum C."/>
            <person name="Birren B."/>
        </authorList>
    </citation>
    <scope>NUCLEOTIDE SEQUENCE [LARGE SCALE GENOMIC DNA]</scope>
    <source>
        <strain evidence="4">ATCC 50818</strain>
    </source>
</reference>
<organism evidence="5">
    <name type="scientific">Salpingoeca rosetta (strain ATCC 50818 / BSB-021)</name>
    <dbReference type="NCBI Taxonomy" id="946362"/>
    <lineage>
        <taxon>Eukaryota</taxon>
        <taxon>Choanoflagellata</taxon>
        <taxon>Craspedida</taxon>
        <taxon>Salpingoecidae</taxon>
        <taxon>Salpingoeca</taxon>
    </lineage>
</organism>